<evidence type="ECO:0000256" key="2">
    <source>
        <dbReference type="ARBA" id="ARBA00022525"/>
    </source>
</evidence>
<dbReference type="PRINTS" id="PR00457">
    <property type="entry name" value="ANPEROXIDASE"/>
</dbReference>
<dbReference type="AlphaFoldDB" id="A0A9Q0MA72"/>
<dbReference type="SUPFAM" id="SSF48113">
    <property type="entry name" value="Heme-dependent peroxidases"/>
    <property type="match status" value="1"/>
</dbReference>
<keyword evidence="3" id="KW-0560">Oxidoreductase</keyword>
<dbReference type="InterPro" id="IPR037120">
    <property type="entry name" value="Haem_peroxidase_sf_animal"/>
</dbReference>
<evidence type="ECO:0000313" key="10">
    <source>
        <dbReference type="Proteomes" id="UP001142055"/>
    </source>
</evidence>
<dbReference type="GO" id="GO:0020037">
    <property type="term" value="F:heme binding"/>
    <property type="evidence" value="ECO:0007669"/>
    <property type="project" value="InterPro"/>
</dbReference>
<evidence type="ECO:0008006" key="11">
    <source>
        <dbReference type="Google" id="ProtNLM"/>
    </source>
</evidence>
<dbReference type="EMBL" id="JAPWDV010000001">
    <property type="protein sequence ID" value="KAJ6222633.1"/>
    <property type="molecule type" value="Genomic_DNA"/>
</dbReference>
<feature type="region of interest" description="Disordered" evidence="7">
    <location>
        <begin position="93"/>
        <end position="151"/>
    </location>
</feature>
<evidence type="ECO:0000256" key="8">
    <source>
        <dbReference type="SAM" id="SignalP"/>
    </source>
</evidence>
<dbReference type="PANTHER" id="PTHR11475">
    <property type="entry name" value="OXIDASE/PEROXIDASE"/>
    <property type="match status" value="1"/>
</dbReference>
<comment type="caution">
    <text evidence="9">The sequence shown here is derived from an EMBL/GenBank/DDBJ whole genome shotgun (WGS) entry which is preliminary data.</text>
</comment>
<evidence type="ECO:0000256" key="4">
    <source>
        <dbReference type="ARBA" id="ARBA00022729"/>
    </source>
</evidence>
<evidence type="ECO:0000256" key="6">
    <source>
        <dbReference type="PIRSR" id="PIRSR619791-2"/>
    </source>
</evidence>
<dbReference type="Gene3D" id="1.10.640.10">
    <property type="entry name" value="Haem peroxidase domain superfamily, animal type"/>
    <property type="match status" value="1"/>
</dbReference>
<feature type="signal peptide" evidence="8">
    <location>
        <begin position="1"/>
        <end position="18"/>
    </location>
</feature>
<feature type="region of interest" description="Disordered" evidence="7">
    <location>
        <begin position="194"/>
        <end position="240"/>
    </location>
</feature>
<dbReference type="GO" id="GO:0004601">
    <property type="term" value="F:peroxidase activity"/>
    <property type="evidence" value="ECO:0007669"/>
    <property type="project" value="UniProtKB-KW"/>
</dbReference>
<dbReference type="CDD" id="cd09823">
    <property type="entry name" value="peroxinectin_like"/>
    <property type="match status" value="1"/>
</dbReference>
<dbReference type="GO" id="GO:0006979">
    <property type="term" value="P:response to oxidative stress"/>
    <property type="evidence" value="ECO:0007669"/>
    <property type="project" value="InterPro"/>
</dbReference>
<keyword evidence="3" id="KW-0575">Peroxidase</keyword>
<proteinExistence type="predicted"/>
<protein>
    <recommendedName>
        <fullName evidence="11">Peroxinectin</fullName>
    </recommendedName>
</protein>
<gene>
    <name evidence="9" type="ORF">RDWZM_001178</name>
</gene>
<evidence type="ECO:0000256" key="5">
    <source>
        <dbReference type="ARBA" id="ARBA00023180"/>
    </source>
</evidence>
<feature type="chain" id="PRO_5040205826" description="Peroxinectin" evidence="8">
    <location>
        <begin position="19"/>
        <end position="1002"/>
    </location>
</feature>
<comment type="subcellular location">
    <subcellularLocation>
        <location evidence="1">Secreted</location>
    </subcellularLocation>
</comment>
<dbReference type="GO" id="GO:0005576">
    <property type="term" value="C:extracellular region"/>
    <property type="evidence" value="ECO:0007669"/>
    <property type="project" value="UniProtKB-SubCell"/>
</dbReference>
<sequence length="1002" mass="115102">MNMSIKLIFLLVAVLAFNAEFYGPERRSASALLGDIAVGAIREGIGRIRNLRKGIRQHIRQRMCEIVRQGKIYVEPCENGQYQQQQQGQQQQYPQQQQQQQRQYQQQYPQTNQRYEEEPRTPIKEEVIIEEVRRPHRHHRNRHRNRHRDRPHKTVIVEETVVQPVIRGGGRRQQERFQDESDVIEHRVQPETVVKEMEDEGEPIRGRRPLPGGNRRPGGKAGKQTQNNNGGGPHRAGLGEPCQTNRGIAGLCMPPSYCYSQYSTVEDFRSNICELSINAPFLPGRSGICCPKEEPAIDALDLPIRVPQLIRPTSNVRFISLEDINTGAKEAQAFIAKEIQKENNLIRRGMVQRHGTMQSMHQAFFGGFDPVQFRLTKGGFISLVTTVIIMNNKEDARDGLTKYSIENTDLEQFCIKEPDCFQTKYRTMDGSCNNLQRPLWGKSNTAFERLLPPEYNDGLHEPRKNSVSGGELPSARLVSVHMAEGQNVPEPRYTLMLMQWGQFMDHDLTLAASTRAANGQGIVCCDGNQNPIDHHACFPIAIPRDDRFYSRFNQRCMHFVRNSPSPRTGCSLGHREQMNTLTHVIDASMVYGSSLERAKELRTFQDGRMKTSFIHNQPFLPFNRNSNTSDDCTINPRETNQFKCFEAGDGRVNEQTGLTMIHTLLLREHNRIAGILREQHPNRNRWNDEVLYQETRRIVAAEIQHITYNEWFPIVLGRKVMKLYNILPKTFGYTKDYNPRINPNVLNEFATAAYRFHSLIQGTFLLMDENGQIKHRLSLHHLFNNPKTIYMPNAFDQYLNGFTTEPSESWDKFFSDKITNHLFEEPNSGFGMDLVALNIQRGRDHGLPGYNSYRKLCGLHGLRSFRDLEQVMESGSTNMFSRLYKHVDDIDLFIAGAHERPLPDALIGPTFACIVAEQARRSKMGDRFWYENGGLPQSFRPQQLNEIRKASLASLICDNADSISKVQPLAFLRPGGFNQKVPCDQISRMNLDPWQNEKLWDE</sequence>
<keyword evidence="2" id="KW-0964">Secreted</keyword>
<keyword evidence="5" id="KW-0325">Glycoprotein</keyword>
<evidence type="ECO:0000256" key="1">
    <source>
        <dbReference type="ARBA" id="ARBA00004613"/>
    </source>
</evidence>
<evidence type="ECO:0000313" key="9">
    <source>
        <dbReference type="EMBL" id="KAJ6222633.1"/>
    </source>
</evidence>
<evidence type="ECO:0000256" key="3">
    <source>
        <dbReference type="ARBA" id="ARBA00022559"/>
    </source>
</evidence>
<feature type="binding site" description="axial binding residue" evidence="6">
    <location>
        <position position="757"/>
    </location>
    <ligand>
        <name>heme b</name>
        <dbReference type="ChEBI" id="CHEBI:60344"/>
    </ligand>
    <ligandPart>
        <name>Fe</name>
        <dbReference type="ChEBI" id="CHEBI:18248"/>
    </ligandPart>
</feature>
<dbReference type="OMA" id="HKRIPLA"/>
<dbReference type="Proteomes" id="UP001142055">
    <property type="component" value="Chromosome 1"/>
</dbReference>
<keyword evidence="6" id="KW-0408">Iron</keyword>
<keyword evidence="6" id="KW-0479">Metal-binding</keyword>
<organism evidence="9 10">
    <name type="scientific">Blomia tropicalis</name>
    <name type="common">Mite</name>
    <dbReference type="NCBI Taxonomy" id="40697"/>
    <lineage>
        <taxon>Eukaryota</taxon>
        <taxon>Metazoa</taxon>
        <taxon>Ecdysozoa</taxon>
        <taxon>Arthropoda</taxon>
        <taxon>Chelicerata</taxon>
        <taxon>Arachnida</taxon>
        <taxon>Acari</taxon>
        <taxon>Acariformes</taxon>
        <taxon>Sarcoptiformes</taxon>
        <taxon>Astigmata</taxon>
        <taxon>Glycyphagoidea</taxon>
        <taxon>Echimyopodidae</taxon>
        <taxon>Blomia</taxon>
    </lineage>
</organism>
<dbReference type="InterPro" id="IPR019791">
    <property type="entry name" value="Haem_peroxidase_animal"/>
</dbReference>
<feature type="compositionally biased region" description="Low complexity" evidence="7">
    <location>
        <begin position="93"/>
        <end position="113"/>
    </location>
</feature>
<keyword evidence="6" id="KW-0349">Heme</keyword>
<name>A0A9Q0MA72_BLOTA</name>
<dbReference type="InterPro" id="IPR010255">
    <property type="entry name" value="Haem_peroxidase_sf"/>
</dbReference>
<accession>A0A9Q0MA72</accession>
<dbReference type="PANTHER" id="PTHR11475:SF4">
    <property type="entry name" value="CHORION PEROXIDASE"/>
    <property type="match status" value="1"/>
</dbReference>
<feature type="compositionally biased region" description="Basic residues" evidence="7">
    <location>
        <begin position="134"/>
        <end position="151"/>
    </location>
</feature>
<keyword evidence="10" id="KW-1185">Reference proteome</keyword>
<dbReference type="Pfam" id="PF03098">
    <property type="entry name" value="An_peroxidase"/>
    <property type="match status" value="1"/>
</dbReference>
<feature type="compositionally biased region" description="Basic and acidic residues" evidence="7">
    <location>
        <begin position="114"/>
        <end position="133"/>
    </location>
</feature>
<reference evidence="9" key="1">
    <citation type="submission" date="2022-12" db="EMBL/GenBank/DDBJ databases">
        <title>Genome assemblies of Blomia tropicalis.</title>
        <authorList>
            <person name="Cui Y."/>
        </authorList>
    </citation>
    <scope>NUCLEOTIDE SEQUENCE</scope>
    <source>
        <tissue evidence="9">Adult mites</tissue>
    </source>
</reference>
<keyword evidence="4 8" id="KW-0732">Signal</keyword>
<dbReference type="PROSITE" id="PS50292">
    <property type="entry name" value="PEROXIDASE_3"/>
    <property type="match status" value="1"/>
</dbReference>
<dbReference type="GO" id="GO:0046872">
    <property type="term" value="F:metal ion binding"/>
    <property type="evidence" value="ECO:0007669"/>
    <property type="project" value="UniProtKB-KW"/>
</dbReference>
<evidence type="ECO:0000256" key="7">
    <source>
        <dbReference type="SAM" id="MobiDB-lite"/>
    </source>
</evidence>
<dbReference type="FunFam" id="1.10.640.10:FF:000003">
    <property type="entry name" value="chorion peroxidase"/>
    <property type="match status" value="1"/>
</dbReference>